<dbReference type="EMBL" id="KN120745">
    <property type="protein sequence ID" value="KFO37727.1"/>
    <property type="molecule type" value="Genomic_DNA"/>
</dbReference>
<evidence type="ECO:0000313" key="3">
    <source>
        <dbReference type="Proteomes" id="UP000028990"/>
    </source>
</evidence>
<feature type="region of interest" description="Disordered" evidence="1">
    <location>
        <begin position="34"/>
        <end position="66"/>
    </location>
</feature>
<dbReference type="AlphaFoldDB" id="A0A091E343"/>
<dbReference type="Proteomes" id="UP000028990">
    <property type="component" value="Unassembled WGS sequence"/>
</dbReference>
<accession>A0A091E343</accession>
<evidence type="ECO:0000313" key="2">
    <source>
        <dbReference type="EMBL" id="KFO37727.1"/>
    </source>
</evidence>
<proteinExistence type="predicted"/>
<sequence length="66" mass="7467">MALDPYEVMSLLSLRYASAKWRGLIGKESQLRMGRGPVDFESPMPVLPPLESLREQTNADKGFQEK</sequence>
<feature type="compositionally biased region" description="Basic and acidic residues" evidence="1">
    <location>
        <begin position="52"/>
        <end position="66"/>
    </location>
</feature>
<keyword evidence="3" id="KW-1185">Reference proteome</keyword>
<protein>
    <submittedName>
        <fullName evidence="2">Uncharacterized protein</fullName>
    </submittedName>
</protein>
<reference evidence="2 3" key="1">
    <citation type="submission" date="2013-11" db="EMBL/GenBank/DDBJ databases">
        <title>The Damaraland mole rat (Fukomys damarensis) genome and evolution of African mole rats.</title>
        <authorList>
            <person name="Gladyshev V.N."/>
            <person name="Fang X."/>
        </authorList>
    </citation>
    <scope>NUCLEOTIDE SEQUENCE [LARGE SCALE GENOMIC DNA]</scope>
    <source>
        <tissue evidence="2">Liver</tissue>
    </source>
</reference>
<gene>
    <name evidence="2" type="ORF">H920_00894</name>
</gene>
<organism evidence="2 3">
    <name type="scientific">Fukomys damarensis</name>
    <name type="common">Damaraland mole rat</name>
    <name type="synonym">Cryptomys damarensis</name>
    <dbReference type="NCBI Taxonomy" id="885580"/>
    <lineage>
        <taxon>Eukaryota</taxon>
        <taxon>Metazoa</taxon>
        <taxon>Chordata</taxon>
        <taxon>Craniata</taxon>
        <taxon>Vertebrata</taxon>
        <taxon>Euteleostomi</taxon>
        <taxon>Mammalia</taxon>
        <taxon>Eutheria</taxon>
        <taxon>Euarchontoglires</taxon>
        <taxon>Glires</taxon>
        <taxon>Rodentia</taxon>
        <taxon>Hystricomorpha</taxon>
        <taxon>Bathyergidae</taxon>
        <taxon>Fukomys</taxon>
    </lineage>
</organism>
<name>A0A091E343_FUKDA</name>
<evidence type="ECO:0000256" key="1">
    <source>
        <dbReference type="SAM" id="MobiDB-lite"/>
    </source>
</evidence>